<feature type="chain" id="PRO_5044871201" description="C-type lectin" evidence="5">
    <location>
        <begin position="25"/>
        <end position="402"/>
    </location>
</feature>
<organism evidence="8 9">
    <name type="scientific">Batillaria attramentaria</name>
    <dbReference type="NCBI Taxonomy" id="370345"/>
    <lineage>
        <taxon>Eukaryota</taxon>
        <taxon>Metazoa</taxon>
        <taxon>Spiralia</taxon>
        <taxon>Lophotrochozoa</taxon>
        <taxon>Mollusca</taxon>
        <taxon>Gastropoda</taxon>
        <taxon>Caenogastropoda</taxon>
        <taxon>Sorbeoconcha</taxon>
        <taxon>Cerithioidea</taxon>
        <taxon>Batillariidae</taxon>
        <taxon>Batillaria</taxon>
    </lineage>
</organism>
<dbReference type="InterPro" id="IPR035976">
    <property type="entry name" value="Sushi/SCR/CCP_sf"/>
</dbReference>
<dbReference type="InterPro" id="IPR018378">
    <property type="entry name" value="C-type_lectin_CS"/>
</dbReference>
<evidence type="ECO:0000313" key="8">
    <source>
        <dbReference type="EMBL" id="KAK7497380.1"/>
    </source>
</evidence>
<feature type="domain" description="C-type lectin" evidence="6">
    <location>
        <begin position="136"/>
        <end position="250"/>
    </location>
</feature>
<dbReference type="SMART" id="SM00032">
    <property type="entry name" value="CCP"/>
    <property type="match status" value="2"/>
</dbReference>
<dbReference type="Pfam" id="PF00084">
    <property type="entry name" value="Sushi"/>
    <property type="match status" value="1"/>
</dbReference>
<dbReference type="CDD" id="cd00037">
    <property type="entry name" value="CLECT"/>
    <property type="match status" value="1"/>
</dbReference>
<feature type="domain" description="Sushi" evidence="7">
    <location>
        <begin position="340"/>
        <end position="401"/>
    </location>
</feature>
<dbReference type="SUPFAM" id="SSF57535">
    <property type="entry name" value="Complement control module/SCR domain"/>
    <property type="match status" value="2"/>
</dbReference>
<dbReference type="InterPro" id="IPR016186">
    <property type="entry name" value="C-type_lectin-like/link_sf"/>
</dbReference>
<gene>
    <name evidence="8" type="ORF">BaRGS_00011424</name>
</gene>
<reference evidence="8 9" key="1">
    <citation type="journal article" date="2023" name="Sci. Data">
        <title>Genome assembly of the Korean intertidal mud-creeper Batillaria attramentaria.</title>
        <authorList>
            <person name="Patra A.K."/>
            <person name="Ho P.T."/>
            <person name="Jun S."/>
            <person name="Lee S.J."/>
            <person name="Kim Y."/>
            <person name="Won Y.J."/>
        </authorList>
    </citation>
    <scope>NUCLEOTIDE SEQUENCE [LARGE SCALE GENOMIC DNA]</scope>
    <source>
        <strain evidence="8">Wonlab-2016</strain>
    </source>
</reference>
<keyword evidence="3" id="KW-1015">Disulfide bond</keyword>
<dbReference type="SUPFAM" id="SSF56436">
    <property type="entry name" value="C-type lectin-like"/>
    <property type="match status" value="1"/>
</dbReference>
<sequence>MNRNLQFPFSVLLVLFITFKSALSSQNLTLALDIKRENKRSNMIFTDHLLWSFESSTLLECAKECANNEECLAFSHWKNASESLLTCRGHTAESGFLSLHEDAQGARLYSVAGRTSPSPLPAADFVMYTDQAKTGWNSAKEYCESVGMTLATLDQTANDYLISLIPQSWYKDGKRDFWLGLWDSHPDNTSASAAGYRWVEGCAPLASSPWVGWAAGEPMNTVDSFCVAADSRTGEWMSLRCDSALQFLCKRTKVRFNKTALADIPGSTSPDVLCPGISCGPPPSLANATPSQANGVYRDEISYTCNTGTTHSGGNGARKCEIDGQWNVTSGSSEPICTAITCGNPPTLSSRTHSPVQAVYYYNDQVTYTCSDDKEGGSNGLRICTEAGTWQQINSNPSCDDR</sequence>
<dbReference type="Gene3D" id="2.10.70.10">
    <property type="entry name" value="Complement Module, domain 1"/>
    <property type="match status" value="2"/>
</dbReference>
<dbReference type="InterPro" id="IPR001304">
    <property type="entry name" value="C-type_lectin-like"/>
</dbReference>
<dbReference type="PROSITE" id="PS50041">
    <property type="entry name" value="C_TYPE_LECTIN_2"/>
    <property type="match status" value="1"/>
</dbReference>
<dbReference type="SMART" id="SM00034">
    <property type="entry name" value="CLECT"/>
    <property type="match status" value="1"/>
</dbReference>
<dbReference type="CDD" id="cd00033">
    <property type="entry name" value="CCP"/>
    <property type="match status" value="2"/>
</dbReference>
<evidence type="ECO:0000259" key="6">
    <source>
        <dbReference type="PROSITE" id="PS50041"/>
    </source>
</evidence>
<evidence type="ECO:0000313" key="9">
    <source>
        <dbReference type="Proteomes" id="UP001519460"/>
    </source>
</evidence>
<evidence type="ECO:0000256" key="2">
    <source>
        <dbReference type="ARBA" id="ARBA00022737"/>
    </source>
</evidence>
<protein>
    <recommendedName>
        <fullName evidence="10">C-type lectin</fullName>
    </recommendedName>
</protein>
<dbReference type="Pfam" id="PF00059">
    <property type="entry name" value="Lectin_C"/>
    <property type="match status" value="1"/>
</dbReference>
<keyword evidence="4" id="KW-0768">Sushi</keyword>
<comment type="caution">
    <text evidence="8">The sequence shown here is derived from an EMBL/GenBank/DDBJ whole genome shotgun (WGS) entry which is preliminary data.</text>
</comment>
<evidence type="ECO:0000259" key="7">
    <source>
        <dbReference type="PROSITE" id="PS50923"/>
    </source>
</evidence>
<dbReference type="PANTHER" id="PTHR45656:SF4">
    <property type="entry name" value="PROTEIN CBR-CLEC-78"/>
    <property type="match status" value="1"/>
</dbReference>
<dbReference type="InterPro" id="IPR000436">
    <property type="entry name" value="Sushi_SCR_CCP_dom"/>
</dbReference>
<dbReference type="Proteomes" id="UP001519460">
    <property type="component" value="Unassembled WGS sequence"/>
</dbReference>
<dbReference type="InterPro" id="IPR016187">
    <property type="entry name" value="CTDL_fold"/>
</dbReference>
<comment type="caution">
    <text evidence="4">Lacks conserved residue(s) required for the propagation of feature annotation.</text>
</comment>
<keyword evidence="9" id="KW-1185">Reference proteome</keyword>
<proteinExistence type="predicted"/>
<dbReference type="PROSITE" id="PS50923">
    <property type="entry name" value="SUSHI"/>
    <property type="match status" value="2"/>
</dbReference>
<dbReference type="Gene3D" id="3.10.100.10">
    <property type="entry name" value="Mannose-Binding Protein A, subunit A"/>
    <property type="match status" value="1"/>
</dbReference>
<evidence type="ECO:0000256" key="4">
    <source>
        <dbReference type="PROSITE-ProRule" id="PRU00302"/>
    </source>
</evidence>
<evidence type="ECO:0000256" key="1">
    <source>
        <dbReference type="ARBA" id="ARBA00022729"/>
    </source>
</evidence>
<feature type="domain" description="Sushi" evidence="7">
    <location>
        <begin position="277"/>
        <end position="339"/>
    </location>
</feature>
<keyword evidence="2" id="KW-0677">Repeat</keyword>
<keyword evidence="1 5" id="KW-0732">Signal</keyword>
<accession>A0ABD0LDH6</accession>
<dbReference type="EMBL" id="JACVVK020000059">
    <property type="protein sequence ID" value="KAK7497380.1"/>
    <property type="molecule type" value="Genomic_DNA"/>
</dbReference>
<evidence type="ECO:0000256" key="5">
    <source>
        <dbReference type="SAM" id="SignalP"/>
    </source>
</evidence>
<evidence type="ECO:0008006" key="10">
    <source>
        <dbReference type="Google" id="ProtNLM"/>
    </source>
</evidence>
<dbReference type="PANTHER" id="PTHR45656">
    <property type="entry name" value="PROTEIN CBR-CLEC-78"/>
    <property type="match status" value="1"/>
</dbReference>
<dbReference type="InterPro" id="IPR051277">
    <property type="entry name" value="SEZ6_CSMD_C4BPB_Regulators"/>
</dbReference>
<dbReference type="AlphaFoldDB" id="A0ABD0LDH6"/>
<feature type="signal peptide" evidence="5">
    <location>
        <begin position="1"/>
        <end position="24"/>
    </location>
</feature>
<dbReference type="PROSITE" id="PS00615">
    <property type="entry name" value="C_TYPE_LECTIN_1"/>
    <property type="match status" value="1"/>
</dbReference>
<evidence type="ECO:0000256" key="3">
    <source>
        <dbReference type="ARBA" id="ARBA00023157"/>
    </source>
</evidence>
<name>A0ABD0LDH6_9CAEN</name>